<evidence type="ECO:0000313" key="2">
    <source>
        <dbReference type="Proteomes" id="UP000827976"/>
    </source>
</evidence>
<sequence length="71" mass="7971">MFCLCLPEGEWISAVPIPGTFVCNIGDMIKIWSNGIYESTLHPVINNSPTYHVSIAFFYEVPEGQTSDHRP</sequence>
<protein>
    <submittedName>
        <fullName evidence="1">Thebaine 6-O-demethylase protein</fullName>
        <ecNumber evidence="1">1.14.11.31</ecNumber>
    </submittedName>
</protein>
<name>A0ACB7WTD4_DIOAL</name>
<reference evidence="2" key="1">
    <citation type="journal article" date="2022" name="Nat. Commun.">
        <title>Chromosome evolution and the genetic basis of agronomically important traits in greater yam.</title>
        <authorList>
            <person name="Bredeson J.V."/>
            <person name="Lyons J.B."/>
            <person name="Oniyinde I.O."/>
            <person name="Okereke N.R."/>
            <person name="Kolade O."/>
            <person name="Nnabue I."/>
            <person name="Nwadili C.O."/>
            <person name="Hribova E."/>
            <person name="Parker M."/>
            <person name="Nwogha J."/>
            <person name="Shu S."/>
            <person name="Carlson J."/>
            <person name="Kariba R."/>
            <person name="Muthemba S."/>
            <person name="Knop K."/>
            <person name="Barton G.J."/>
            <person name="Sherwood A.V."/>
            <person name="Lopez-Montes A."/>
            <person name="Asiedu R."/>
            <person name="Jamnadass R."/>
            <person name="Muchugi A."/>
            <person name="Goodstein D."/>
            <person name="Egesi C.N."/>
            <person name="Featherston J."/>
            <person name="Asfaw A."/>
            <person name="Simpson G.G."/>
            <person name="Dolezel J."/>
            <person name="Hendre P.S."/>
            <person name="Van Deynze A."/>
            <person name="Kumar P.L."/>
            <person name="Obidiegwu J.E."/>
            <person name="Bhattacharjee R."/>
            <person name="Rokhsar D.S."/>
        </authorList>
    </citation>
    <scope>NUCLEOTIDE SEQUENCE [LARGE SCALE GENOMIC DNA]</scope>
    <source>
        <strain evidence="2">cv. TDa95/00328</strain>
    </source>
</reference>
<dbReference type="Proteomes" id="UP000827976">
    <property type="component" value="Chromosome 1"/>
</dbReference>
<keyword evidence="2" id="KW-1185">Reference proteome</keyword>
<dbReference type="EMBL" id="CM037011">
    <property type="protein sequence ID" value="KAH7691841.1"/>
    <property type="molecule type" value="Genomic_DNA"/>
</dbReference>
<dbReference type="EC" id="1.14.11.31" evidence="1"/>
<comment type="caution">
    <text evidence="1">The sequence shown here is derived from an EMBL/GenBank/DDBJ whole genome shotgun (WGS) entry which is preliminary data.</text>
</comment>
<keyword evidence="1" id="KW-0560">Oxidoreductase</keyword>
<evidence type="ECO:0000313" key="1">
    <source>
        <dbReference type="EMBL" id="KAH7691841.1"/>
    </source>
</evidence>
<gene>
    <name evidence="1" type="ORF">IHE45_01G024000</name>
</gene>
<accession>A0ACB7WTD4</accession>
<proteinExistence type="predicted"/>
<organism evidence="1 2">
    <name type="scientific">Dioscorea alata</name>
    <name type="common">Purple yam</name>
    <dbReference type="NCBI Taxonomy" id="55571"/>
    <lineage>
        <taxon>Eukaryota</taxon>
        <taxon>Viridiplantae</taxon>
        <taxon>Streptophyta</taxon>
        <taxon>Embryophyta</taxon>
        <taxon>Tracheophyta</taxon>
        <taxon>Spermatophyta</taxon>
        <taxon>Magnoliopsida</taxon>
        <taxon>Liliopsida</taxon>
        <taxon>Dioscoreales</taxon>
        <taxon>Dioscoreaceae</taxon>
        <taxon>Dioscorea</taxon>
    </lineage>
</organism>